<gene>
    <name evidence="1" type="ORF">KI387_009297</name>
</gene>
<organism evidence="1 2">
    <name type="scientific">Taxus chinensis</name>
    <name type="common">Chinese yew</name>
    <name type="synonym">Taxus wallichiana var. chinensis</name>
    <dbReference type="NCBI Taxonomy" id="29808"/>
    <lineage>
        <taxon>Eukaryota</taxon>
        <taxon>Viridiplantae</taxon>
        <taxon>Streptophyta</taxon>
        <taxon>Embryophyta</taxon>
        <taxon>Tracheophyta</taxon>
        <taxon>Spermatophyta</taxon>
        <taxon>Pinopsida</taxon>
        <taxon>Pinidae</taxon>
        <taxon>Conifers II</taxon>
        <taxon>Cupressales</taxon>
        <taxon>Taxaceae</taxon>
        <taxon>Taxus</taxon>
    </lineage>
</organism>
<dbReference type="Proteomes" id="UP000824469">
    <property type="component" value="Unassembled WGS sequence"/>
</dbReference>
<feature type="non-terminal residue" evidence="1">
    <location>
        <position position="68"/>
    </location>
</feature>
<evidence type="ECO:0000313" key="2">
    <source>
        <dbReference type="Proteomes" id="UP000824469"/>
    </source>
</evidence>
<comment type="caution">
    <text evidence="1">The sequence shown here is derived from an EMBL/GenBank/DDBJ whole genome shotgun (WGS) entry which is preliminary data.</text>
</comment>
<proteinExistence type="predicted"/>
<keyword evidence="2" id="KW-1185">Reference proteome</keyword>
<evidence type="ECO:0000313" key="1">
    <source>
        <dbReference type="EMBL" id="KAH9304893.1"/>
    </source>
</evidence>
<accession>A0AA38CWT8</accession>
<protein>
    <submittedName>
        <fullName evidence="1">Uncharacterized protein</fullName>
    </submittedName>
</protein>
<dbReference type="EMBL" id="JAHRHJ020000008">
    <property type="protein sequence ID" value="KAH9304893.1"/>
    <property type="molecule type" value="Genomic_DNA"/>
</dbReference>
<dbReference type="AlphaFoldDB" id="A0AA38CWT8"/>
<name>A0AA38CWT8_TAXCH</name>
<reference evidence="1 2" key="1">
    <citation type="journal article" date="2021" name="Nat. Plants">
        <title>The Taxus genome provides insights into paclitaxel biosynthesis.</title>
        <authorList>
            <person name="Xiong X."/>
            <person name="Gou J."/>
            <person name="Liao Q."/>
            <person name="Li Y."/>
            <person name="Zhou Q."/>
            <person name="Bi G."/>
            <person name="Li C."/>
            <person name="Du R."/>
            <person name="Wang X."/>
            <person name="Sun T."/>
            <person name="Guo L."/>
            <person name="Liang H."/>
            <person name="Lu P."/>
            <person name="Wu Y."/>
            <person name="Zhang Z."/>
            <person name="Ro D.K."/>
            <person name="Shang Y."/>
            <person name="Huang S."/>
            <person name="Yan J."/>
        </authorList>
    </citation>
    <scope>NUCLEOTIDE SEQUENCE [LARGE SCALE GENOMIC DNA]</scope>
    <source>
        <strain evidence="1">Ta-2019</strain>
    </source>
</reference>
<sequence>MPLSSSLAYMAPSSSCAPSVNVPTVSHNVLQSDFTHDVCVVIDDVSKNNVQNNDDVKEHLHVSYSSPL</sequence>